<dbReference type="InterPro" id="IPR042197">
    <property type="entry name" value="Apaf_helical"/>
</dbReference>
<keyword evidence="9" id="KW-1185">Reference proteome</keyword>
<dbReference type="InterPro" id="IPR058922">
    <property type="entry name" value="WHD_DRP"/>
</dbReference>
<evidence type="ECO:0000256" key="3">
    <source>
        <dbReference type="ARBA" id="ARBA00022821"/>
    </source>
</evidence>
<dbReference type="PANTHER" id="PTHR23155">
    <property type="entry name" value="DISEASE RESISTANCE PROTEIN RP"/>
    <property type="match status" value="1"/>
</dbReference>
<evidence type="ECO:0000259" key="7">
    <source>
        <dbReference type="Pfam" id="PF23598"/>
    </source>
</evidence>
<dbReference type="GO" id="GO:0098542">
    <property type="term" value="P:defense response to other organism"/>
    <property type="evidence" value="ECO:0007669"/>
    <property type="project" value="TreeGrafter"/>
</dbReference>
<evidence type="ECO:0000259" key="5">
    <source>
        <dbReference type="Pfam" id="PF18052"/>
    </source>
</evidence>
<name>A0AAP0MS80_9ROSI</name>
<dbReference type="Gene3D" id="1.10.8.430">
    <property type="entry name" value="Helical domain of apoptotic protease-activating factors"/>
    <property type="match status" value="1"/>
</dbReference>
<dbReference type="GO" id="GO:0043531">
    <property type="term" value="F:ADP binding"/>
    <property type="evidence" value="ECO:0007669"/>
    <property type="project" value="InterPro"/>
</dbReference>
<dbReference type="InterPro" id="IPR038005">
    <property type="entry name" value="RX-like_CC"/>
</dbReference>
<evidence type="ECO:0000259" key="4">
    <source>
        <dbReference type="Pfam" id="PF00931"/>
    </source>
</evidence>
<gene>
    <name evidence="8" type="ORF">WN944_009470</name>
</gene>
<dbReference type="CDD" id="cd14798">
    <property type="entry name" value="RX-CC_like"/>
    <property type="match status" value="1"/>
</dbReference>
<dbReference type="Proteomes" id="UP001428341">
    <property type="component" value="Unassembled WGS sequence"/>
</dbReference>
<evidence type="ECO:0000256" key="1">
    <source>
        <dbReference type="ARBA" id="ARBA00022737"/>
    </source>
</evidence>
<dbReference type="InterPro" id="IPR002182">
    <property type="entry name" value="NB-ARC"/>
</dbReference>
<evidence type="ECO:0000256" key="2">
    <source>
        <dbReference type="ARBA" id="ARBA00022741"/>
    </source>
</evidence>
<dbReference type="InterPro" id="IPR036388">
    <property type="entry name" value="WH-like_DNA-bd_sf"/>
</dbReference>
<dbReference type="Pfam" id="PF00931">
    <property type="entry name" value="NB-ARC"/>
    <property type="match status" value="1"/>
</dbReference>
<proteinExistence type="predicted"/>
<evidence type="ECO:0000259" key="6">
    <source>
        <dbReference type="Pfam" id="PF23559"/>
    </source>
</evidence>
<keyword evidence="2" id="KW-0547">Nucleotide-binding</keyword>
<dbReference type="InterPro" id="IPR027417">
    <property type="entry name" value="P-loop_NTPase"/>
</dbReference>
<reference evidence="8 9" key="1">
    <citation type="submission" date="2024-05" db="EMBL/GenBank/DDBJ databases">
        <title>Haplotype-resolved chromosome-level genome assembly of Huyou (Citrus changshanensis).</title>
        <authorList>
            <person name="Miao C."/>
            <person name="Chen W."/>
            <person name="Wu Y."/>
            <person name="Wang L."/>
            <person name="Zhao S."/>
            <person name="Grierson D."/>
            <person name="Xu C."/>
            <person name="Chen K."/>
        </authorList>
    </citation>
    <scope>NUCLEOTIDE SEQUENCE [LARGE SCALE GENOMIC DNA]</scope>
    <source>
        <strain evidence="8">01-14</strain>
        <tissue evidence="8">Leaf</tissue>
    </source>
</reference>
<dbReference type="InterPro" id="IPR055414">
    <property type="entry name" value="LRR_R13L4/SHOC2-like"/>
</dbReference>
<dbReference type="Gene3D" id="1.10.10.10">
    <property type="entry name" value="Winged helix-like DNA-binding domain superfamily/Winged helix DNA-binding domain"/>
    <property type="match status" value="1"/>
</dbReference>
<dbReference type="Pfam" id="PF18052">
    <property type="entry name" value="Rx_N"/>
    <property type="match status" value="1"/>
</dbReference>
<evidence type="ECO:0000313" key="8">
    <source>
        <dbReference type="EMBL" id="KAK9221046.1"/>
    </source>
</evidence>
<accession>A0AAP0MS80</accession>
<feature type="domain" description="NB-ARC" evidence="4">
    <location>
        <begin position="181"/>
        <end position="354"/>
    </location>
</feature>
<dbReference type="Pfam" id="PF23598">
    <property type="entry name" value="LRR_14"/>
    <property type="match status" value="1"/>
</dbReference>
<dbReference type="PANTHER" id="PTHR23155:SF1052">
    <property type="entry name" value="DISEASE RESISTANCE PROTEIN RPM1"/>
    <property type="match status" value="1"/>
</dbReference>
<feature type="domain" description="Disease resistance N-terminal" evidence="5">
    <location>
        <begin position="5"/>
        <end position="94"/>
    </location>
</feature>
<dbReference type="InterPro" id="IPR044974">
    <property type="entry name" value="Disease_R_plants"/>
</dbReference>
<keyword evidence="3" id="KW-0611">Plant defense</keyword>
<sequence length="939" mass="106956">MAEAAVNLVIETLGSLLVQEINLLGSTNQEVQSIKNELESIRSFLKDADAREAAEQEEGESNEGVKTWVKQVREEAFRIEDVIDEYILKETKLARGSGLTYHLRKFFCFINVLKLHHGIASKIEVIKSSLADIQRRGRHYSFRSIEQGSVSRTRNVISHDPRVGSLFIEDDEVVGIESARDILIGWLVNGRKQRSVVALVGQGGIGKTTLAGKLFNNQYVINHFDYRAWITVGRECMKKDLLRKMIKEFHQLTGQSALGEMNNMEEKGLIIAVRQYLHDKNYMIVLDDVWKIELWGDVEHALLDNKKGSRIMLTTRYKAVADFCKQSSFVQVHELEALPAVEAWRLFCRKAFASVSDGGCPPELEKLSHEIVTKCGGLPLAIVAVGGLLSTKHKSVSEWRRSLEGLGSKLGSDPHLKICSRVLSEGYHDLPHHLKSCLLYFGLFPQGYSISCARLIRLWIAEGFVPYSTRPPSEQLGEEYLSELIDRSLVHVSRRARSCRVHDLMHEIIIEKTKDLGFCLDLSREDLSCCTKTRRISINQSLNNVLERTEDSKFRSVVFLNVDKLPGSFMTKLVAEFKLMKVLDFEDAPIEFLPEEVGNLFHLHYLSVRNTKVKILPKSIGRLLNLQTLDLKHSLVTQLPVEIKNLKKLRYLLVYHSDNGTHERGVKIQEGFGSLTDLQKLYIVQANSMILKELRKLRQLRKLDIQLTNDDGKNLCASIADMENLESLTVESTSREETFDIQSLGSPPQYLEHLNLVGSMKNLPDWIFKLKNLVRIGLYWSELTNDPMNVLQALPNLLELRLRDAYDYEKLHFKDGWFPRLQRLVLLDLKGVTLMMIDKGAMPCLRELKIGLCPLLKEIPAGIEHLRNLEILKFCGMLTVIASMIDDANWQKIIELVPCVFVSFKRAGKNVYKPGKFLSSLSPEDLQHFMEEVSQSNHQ</sequence>
<dbReference type="AlphaFoldDB" id="A0AAP0MS80"/>
<organism evidence="8 9">
    <name type="scientific">Citrus x changshan-huyou</name>
    <dbReference type="NCBI Taxonomy" id="2935761"/>
    <lineage>
        <taxon>Eukaryota</taxon>
        <taxon>Viridiplantae</taxon>
        <taxon>Streptophyta</taxon>
        <taxon>Embryophyta</taxon>
        <taxon>Tracheophyta</taxon>
        <taxon>Spermatophyta</taxon>
        <taxon>Magnoliopsida</taxon>
        <taxon>eudicotyledons</taxon>
        <taxon>Gunneridae</taxon>
        <taxon>Pentapetalae</taxon>
        <taxon>rosids</taxon>
        <taxon>malvids</taxon>
        <taxon>Sapindales</taxon>
        <taxon>Rutaceae</taxon>
        <taxon>Aurantioideae</taxon>
        <taxon>Citrus</taxon>
    </lineage>
</organism>
<dbReference type="InterPro" id="IPR041118">
    <property type="entry name" value="Rx_N"/>
</dbReference>
<comment type="caution">
    <text evidence="8">The sequence shown here is derived from an EMBL/GenBank/DDBJ whole genome shotgun (WGS) entry which is preliminary data.</text>
</comment>
<dbReference type="Gene3D" id="1.20.5.4130">
    <property type="match status" value="1"/>
</dbReference>
<dbReference type="Gene3D" id="3.80.10.10">
    <property type="entry name" value="Ribonuclease Inhibitor"/>
    <property type="match status" value="1"/>
</dbReference>
<dbReference type="EMBL" id="JBCGBO010000002">
    <property type="protein sequence ID" value="KAK9221046.1"/>
    <property type="molecule type" value="Genomic_DNA"/>
</dbReference>
<dbReference type="Pfam" id="PF23559">
    <property type="entry name" value="WHD_DRP"/>
    <property type="match status" value="1"/>
</dbReference>
<protein>
    <submittedName>
        <fullName evidence="8">Uncharacterized protein</fullName>
    </submittedName>
</protein>
<feature type="domain" description="Disease resistance R13L4/SHOC-2-like LRR" evidence="7">
    <location>
        <begin position="568"/>
        <end position="872"/>
    </location>
</feature>
<dbReference type="FunFam" id="3.40.50.300:FF:001091">
    <property type="entry name" value="Probable disease resistance protein At1g61300"/>
    <property type="match status" value="1"/>
</dbReference>
<dbReference type="Gene3D" id="3.40.50.300">
    <property type="entry name" value="P-loop containing nucleotide triphosphate hydrolases"/>
    <property type="match status" value="1"/>
</dbReference>
<feature type="domain" description="Disease resistance protein winged helix" evidence="6">
    <location>
        <begin position="443"/>
        <end position="509"/>
    </location>
</feature>
<dbReference type="InterPro" id="IPR032675">
    <property type="entry name" value="LRR_dom_sf"/>
</dbReference>
<dbReference type="SUPFAM" id="SSF52540">
    <property type="entry name" value="P-loop containing nucleoside triphosphate hydrolases"/>
    <property type="match status" value="1"/>
</dbReference>
<evidence type="ECO:0000313" key="9">
    <source>
        <dbReference type="Proteomes" id="UP001428341"/>
    </source>
</evidence>
<dbReference type="SUPFAM" id="SSF52058">
    <property type="entry name" value="L domain-like"/>
    <property type="match status" value="1"/>
</dbReference>
<keyword evidence="1" id="KW-0677">Repeat</keyword>
<dbReference type="FunFam" id="1.10.10.10:FF:000322">
    <property type="entry name" value="Probable disease resistance protein At1g63360"/>
    <property type="match status" value="1"/>
</dbReference>
<dbReference type="PRINTS" id="PR00364">
    <property type="entry name" value="DISEASERSIST"/>
</dbReference>